<dbReference type="Proteomes" id="UP001163603">
    <property type="component" value="Chromosome 3"/>
</dbReference>
<proteinExistence type="predicted"/>
<accession>A0ACC0Z252</accession>
<reference evidence="2" key="1">
    <citation type="journal article" date="2023" name="G3 (Bethesda)">
        <title>Genome assembly and association tests identify interacting loci associated with vigor, precocity, and sex in interspecific pistachio rootstocks.</title>
        <authorList>
            <person name="Palmer W."/>
            <person name="Jacygrad E."/>
            <person name="Sagayaradj S."/>
            <person name="Cavanaugh K."/>
            <person name="Han R."/>
            <person name="Bertier L."/>
            <person name="Beede B."/>
            <person name="Kafkas S."/>
            <person name="Golino D."/>
            <person name="Preece J."/>
            <person name="Michelmore R."/>
        </authorList>
    </citation>
    <scope>NUCLEOTIDE SEQUENCE [LARGE SCALE GENOMIC DNA]</scope>
</reference>
<evidence type="ECO:0000313" key="1">
    <source>
        <dbReference type="EMBL" id="KAJ0044450.1"/>
    </source>
</evidence>
<gene>
    <name evidence="1" type="ORF">Pint_04961</name>
</gene>
<keyword evidence="2" id="KW-1185">Reference proteome</keyword>
<sequence length="252" mass="28137">MIIIQLSKDEGVLLRKALKPLVIVERMGTIRYTPDGFSLIVSEQDGFVIAALQIKSSDIEYFNCNWPSASAGINLANLYDKLLRFGDECLFSMVAEDEAIICLQCKNRRTGAIIYSTMKLSEVTEEHADIDGRLQFEYEAVIGIHSAEFRRILSKLIHRGDKKAFVLVTKEVVMVYGSADGFFLRKEFGECIVGGVGEEVIQMSFSLVEVISYQEASALSSFVWILYSKDGPPVLNCPVGAIGNLMFYFMIP</sequence>
<name>A0ACC0Z252_9ROSI</name>
<dbReference type="EMBL" id="CM047738">
    <property type="protein sequence ID" value="KAJ0044450.1"/>
    <property type="molecule type" value="Genomic_DNA"/>
</dbReference>
<evidence type="ECO:0000313" key="2">
    <source>
        <dbReference type="Proteomes" id="UP001163603"/>
    </source>
</evidence>
<organism evidence="1 2">
    <name type="scientific">Pistacia integerrima</name>
    <dbReference type="NCBI Taxonomy" id="434235"/>
    <lineage>
        <taxon>Eukaryota</taxon>
        <taxon>Viridiplantae</taxon>
        <taxon>Streptophyta</taxon>
        <taxon>Embryophyta</taxon>
        <taxon>Tracheophyta</taxon>
        <taxon>Spermatophyta</taxon>
        <taxon>Magnoliopsida</taxon>
        <taxon>eudicotyledons</taxon>
        <taxon>Gunneridae</taxon>
        <taxon>Pentapetalae</taxon>
        <taxon>rosids</taxon>
        <taxon>malvids</taxon>
        <taxon>Sapindales</taxon>
        <taxon>Anacardiaceae</taxon>
        <taxon>Pistacia</taxon>
    </lineage>
</organism>
<comment type="caution">
    <text evidence="1">The sequence shown here is derived from an EMBL/GenBank/DDBJ whole genome shotgun (WGS) entry which is preliminary data.</text>
</comment>
<protein>
    <submittedName>
        <fullName evidence="1">Uncharacterized protein</fullName>
    </submittedName>
</protein>